<name>A0ABW2NVA7_9BACL</name>
<gene>
    <name evidence="1" type="ORF">ACFQPF_12910</name>
</gene>
<evidence type="ECO:0000313" key="1">
    <source>
        <dbReference type="EMBL" id="MFC7372571.1"/>
    </source>
</evidence>
<sequence>MLKKLGIMIGIVLLLIGSVYGYITYKKNDVKEDVLHFLTSEKKISEENIVTAEPFIANLRGNKNWMVSVKLKDDSRTYYYYKNDKDEIIMESYTEKQVEYPGIN</sequence>
<organism evidence="1 2">
    <name type="scientific">Fictibacillus iocasae</name>
    <dbReference type="NCBI Taxonomy" id="2715437"/>
    <lineage>
        <taxon>Bacteria</taxon>
        <taxon>Bacillati</taxon>
        <taxon>Bacillota</taxon>
        <taxon>Bacilli</taxon>
        <taxon>Bacillales</taxon>
        <taxon>Fictibacillaceae</taxon>
        <taxon>Fictibacillus</taxon>
    </lineage>
</organism>
<evidence type="ECO:0008006" key="3">
    <source>
        <dbReference type="Google" id="ProtNLM"/>
    </source>
</evidence>
<accession>A0ABW2NVA7</accession>
<reference evidence="2" key="1">
    <citation type="journal article" date="2019" name="Int. J. Syst. Evol. Microbiol.">
        <title>The Global Catalogue of Microorganisms (GCM) 10K type strain sequencing project: providing services to taxonomists for standard genome sequencing and annotation.</title>
        <authorList>
            <consortium name="The Broad Institute Genomics Platform"/>
            <consortium name="The Broad Institute Genome Sequencing Center for Infectious Disease"/>
            <person name="Wu L."/>
            <person name="Ma J."/>
        </authorList>
    </citation>
    <scope>NUCLEOTIDE SEQUENCE [LARGE SCALE GENOMIC DNA]</scope>
    <source>
        <strain evidence="2">NBRC 106396</strain>
    </source>
</reference>
<keyword evidence="2" id="KW-1185">Reference proteome</keyword>
<dbReference type="Proteomes" id="UP001596549">
    <property type="component" value="Unassembled WGS sequence"/>
</dbReference>
<dbReference type="EMBL" id="JBHTCP010000044">
    <property type="protein sequence ID" value="MFC7372571.1"/>
    <property type="molecule type" value="Genomic_DNA"/>
</dbReference>
<proteinExistence type="predicted"/>
<protein>
    <recommendedName>
        <fullName evidence="3">DUF3139 domain-containing protein</fullName>
    </recommendedName>
</protein>
<comment type="caution">
    <text evidence="1">The sequence shown here is derived from an EMBL/GenBank/DDBJ whole genome shotgun (WGS) entry which is preliminary data.</text>
</comment>
<dbReference type="RefSeq" id="WP_379750152.1">
    <property type="nucleotide sequence ID" value="NZ_JBHTCP010000044.1"/>
</dbReference>
<evidence type="ECO:0000313" key="2">
    <source>
        <dbReference type="Proteomes" id="UP001596549"/>
    </source>
</evidence>